<comment type="caution">
    <text evidence="1">The sequence shown here is derived from an EMBL/GenBank/DDBJ whole genome shotgun (WGS) entry which is preliminary data.</text>
</comment>
<evidence type="ECO:0000313" key="1">
    <source>
        <dbReference type="EMBL" id="MCW1886832.1"/>
    </source>
</evidence>
<dbReference type="Proteomes" id="UP001207930">
    <property type="component" value="Unassembled WGS sequence"/>
</dbReference>
<evidence type="ECO:0000313" key="2">
    <source>
        <dbReference type="Proteomes" id="UP001207930"/>
    </source>
</evidence>
<dbReference type="Pfam" id="PF09720">
    <property type="entry name" value="Unstab_antitox"/>
    <property type="match status" value="1"/>
</dbReference>
<keyword evidence="2" id="KW-1185">Reference proteome</keyword>
<dbReference type="InterPro" id="IPR013406">
    <property type="entry name" value="CHP02574_addiction_mod"/>
</dbReference>
<dbReference type="EMBL" id="JAPDDS010000012">
    <property type="protein sequence ID" value="MCW1886832.1"/>
    <property type="molecule type" value="Genomic_DNA"/>
</dbReference>
<organism evidence="1 2">
    <name type="scientific">Luteolibacter flavescens</name>
    <dbReference type="NCBI Taxonomy" id="1859460"/>
    <lineage>
        <taxon>Bacteria</taxon>
        <taxon>Pseudomonadati</taxon>
        <taxon>Verrucomicrobiota</taxon>
        <taxon>Verrucomicrobiia</taxon>
        <taxon>Verrucomicrobiales</taxon>
        <taxon>Verrucomicrobiaceae</taxon>
        <taxon>Luteolibacter</taxon>
    </lineage>
</organism>
<protein>
    <submittedName>
        <fullName evidence="1">Addiction module protein</fullName>
    </submittedName>
</protein>
<sequence>MSQVSDIRQAASRLSLEERAELAVFLLDGLEDAPHHVTDEEALRRRDELVSGAVSGLSREEFRKACGR</sequence>
<accession>A0ABT3FTH5</accession>
<dbReference type="RefSeq" id="WP_264502785.1">
    <property type="nucleotide sequence ID" value="NZ_JAPDDS010000012.1"/>
</dbReference>
<gene>
    <name evidence="1" type="ORF">OKA04_18980</name>
</gene>
<name>A0ABT3FTH5_9BACT</name>
<reference evidence="1 2" key="1">
    <citation type="submission" date="2022-10" db="EMBL/GenBank/DDBJ databases">
        <title>Luteolibacter flavescens strain MCCC 1K03193, whole genome shotgun sequencing project.</title>
        <authorList>
            <person name="Zhao G."/>
            <person name="Shen L."/>
        </authorList>
    </citation>
    <scope>NUCLEOTIDE SEQUENCE [LARGE SCALE GENOMIC DNA]</scope>
    <source>
        <strain evidence="1 2">MCCC 1K03193</strain>
    </source>
</reference>
<proteinExistence type="predicted"/>